<organism evidence="2 3">
    <name type="scientific">Actinoplanes xinjiangensis</name>
    <dbReference type="NCBI Taxonomy" id="512350"/>
    <lineage>
        <taxon>Bacteria</taxon>
        <taxon>Bacillati</taxon>
        <taxon>Actinomycetota</taxon>
        <taxon>Actinomycetes</taxon>
        <taxon>Micromonosporales</taxon>
        <taxon>Micromonosporaceae</taxon>
        <taxon>Actinoplanes</taxon>
    </lineage>
</organism>
<dbReference type="SUPFAM" id="SSF52402">
    <property type="entry name" value="Adenine nucleotide alpha hydrolases-like"/>
    <property type="match status" value="1"/>
</dbReference>
<evidence type="ECO:0000313" key="2">
    <source>
        <dbReference type="EMBL" id="PWK26277.1"/>
    </source>
</evidence>
<dbReference type="Pfam" id="PF00582">
    <property type="entry name" value="Usp"/>
    <property type="match status" value="1"/>
</dbReference>
<dbReference type="Proteomes" id="UP000245697">
    <property type="component" value="Unassembled WGS sequence"/>
</dbReference>
<dbReference type="InterPro" id="IPR006016">
    <property type="entry name" value="UspA"/>
</dbReference>
<name>A0A316E6E1_9ACTN</name>
<feature type="domain" description="UspA" evidence="1">
    <location>
        <begin position="54"/>
        <end position="185"/>
    </location>
</feature>
<dbReference type="InterPro" id="IPR014729">
    <property type="entry name" value="Rossmann-like_a/b/a_fold"/>
</dbReference>
<sequence length="205" mass="20914">MTTTLPVRTPAVATVAVTAVTIPPRESDWSDAGTSGAVLSFPAMDPRSTRGSVVVAAVDNDGNPATVISYAAACARELGVPLRVAYVWSGGVESGDIPATGTRMPNADLMLAGLLYDCAADGGGNEVERALLHDHDPAAALVALSHNEATLMVVSASSSPRTPDRPLGDTVRALAGRTGCPLLVVVPNQPIDRQPTSPLATPAPT</sequence>
<dbReference type="Gene3D" id="3.40.50.620">
    <property type="entry name" value="HUPs"/>
    <property type="match status" value="1"/>
</dbReference>
<evidence type="ECO:0000259" key="1">
    <source>
        <dbReference type="Pfam" id="PF00582"/>
    </source>
</evidence>
<reference evidence="2 3" key="1">
    <citation type="submission" date="2018-05" db="EMBL/GenBank/DDBJ databases">
        <title>Genomic Encyclopedia of Archaeal and Bacterial Type Strains, Phase II (KMG-II): from individual species to whole genera.</title>
        <authorList>
            <person name="Goeker M."/>
        </authorList>
    </citation>
    <scope>NUCLEOTIDE SEQUENCE [LARGE SCALE GENOMIC DNA]</scope>
    <source>
        <strain evidence="2 3">DSM 45184</strain>
    </source>
</reference>
<evidence type="ECO:0000313" key="3">
    <source>
        <dbReference type="Proteomes" id="UP000245697"/>
    </source>
</evidence>
<dbReference type="AlphaFoldDB" id="A0A316E6E1"/>
<dbReference type="CDD" id="cd00293">
    <property type="entry name" value="USP-like"/>
    <property type="match status" value="1"/>
</dbReference>
<accession>A0A316E6E1</accession>
<comment type="caution">
    <text evidence="2">The sequence shown here is derived from an EMBL/GenBank/DDBJ whole genome shotgun (WGS) entry which is preliminary data.</text>
</comment>
<protein>
    <submittedName>
        <fullName evidence="2">Universal stress protein family protein</fullName>
    </submittedName>
</protein>
<gene>
    <name evidence="2" type="ORF">BC793_1666</name>
</gene>
<dbReference type="OrthoDB" id="3298418at2"/>
<dbReference type="EMBL" id="QGGR01000066">
    <property type="protein sequence ID" value="PWK26277.1"/>
    <property type="molecule type" value="Genomic_DNA"/>
</dbReference>
<proteinExistence type="predicted"/>
<keyword evidence="3" id="KW-1185">Reference proteome</keyword>
<dbReference type="RefSeq" id="WP_109603399.1">
    <property type="nucleotide sequence ID" value="NZ_BONA01000129.1"/>
</dbReference>